<dbReference type="AlphaFoldDB" id="A0A4Q6Y356"/>
<sequence length="128" mass="14632">MDKAYTRPTIRARELRANATDAERRLWSILSARKLAGVRFNRQVPIGPFICDFVSRSAKLIIEVDGGQHDANHDADAQRTRYLEAQGYRVIRFWNNEVMQNLEGVAYTIQRALADMPSPDPSREREGS</sequence>
<dbReference type="OrthoDB" id="9798754at2"/>
<dbReference type="CDD" id="cd01038">
    <property type="entry name" value="Endonuclease_DUF559"/>
    <property type="match status" value="1"/>
</dbReference>
<dbReference type="InterPro" id="IPR011335">
    <property type="entry name" value="Restrct_endonuc-II-like"/>
</dbReference>
<evidence type="ECO:0000313" key="2">
    <source>
        <dbReference type="EMBL" id="RZF63727.1"/>
    </source>
</evidence>
<dbReference type="PANTHER" id="PTHR38590">
    <property type="entry name" value="BLL0828 PROTEIN"/>
    <property type="match status" value="1"/>
</dbReference>
<keyword evidence="3" id="KW-1185">Reference proteome</keyword>
<dbReference type="PANTHER" id="PTHR38590:SF1">
    <property type="entry name" value="BLL0828 PROTEIN"/>
    <property type="match status" value="1"/>
</dbReference>
<accession>A0A4Q6Y356</accession>
<dbReference type="InterPro" id="IPR007569">
    <property type="entry name" value="DUF559"/>
</dbReference>
<evidence type="ECO:0000259" key="1">
    <source>
        <dbReference type="Pfam" id="PF04480"/>
    </source>
</evidence>
<comment type="caution">
    <text evidence="2">The sequence shown here is derived from an EMBL/GenBank/DDBJ whole genome shotgun (WGS) entry which is preliminary data.</text>
</comment>
<gene>
    <name evidence="2" type="ORF">EWE75_14725</name>
</gene>
<feature type="domain" description="DUF559" evidence="1">
    <location>
        <begin position="9"/>
        <end position="113"/>
    </location>
</feature>
<dbReference type="EMBL" id="SGIS01000022">
    <property type="protein sequence ID" value="RZF63727.1"/>
    <property type="molecule type" value="Genomic_DNA"/>
</dbReference>
<protein>
    <submittedName>
        <fullName evidence="2">DUF559 domain-containing protein</fullName>
    </submittedName>
</protein>
<reference evidence="2 3" key="1">
    <citation type="submission" date="2019-02" db="EMBL/GenBank/DDBJ databases">
        <authorList>
            <person name="Li Y."/>
        </authorList>
    </citation>
    <scope>NUCLEOTIDE SEQUENCE [LARGE SCALE GENOMIC DNA]</scope>
    <source>
        <strain evidence="2 3">3-7</strain>
    </source>
</reference>
<dbReference type="InterPro" id="IPR047216">
    <property type="entry name" value="Endonuclease_DUF559_bact"/>
</dbReference>
<dbReference type="Proteomes" id="UP000292085">
    <property type="component" value="Unassembled WGS sequence"/>
</dbReference>
<name>A0A4Q6Y356_9SPHN</name>
<dbReference type="SUPFAM" id="SSF52980">
    <property type="entry name" value="Restriction endonuclease-like"/>
    <property type="match status" value="1"/>
</dbReference>
<evidence type="ECO:0000313" key="3">
    <source>
        <dbReference type="Proteomes" id="UP000292085"/>
    </source>
</evidence>
<dbReference type="Gene3D" id="3.40.960.10">
    <property type="entry name" value="VSR Endonuclease"/>
    <property type="match status" value="1"/>
</dbReference>
<proteinExistence type="predicted"/>
<organism evidence="2 3">
    <name type="scientific">Sphingomonas populi</name>
    <dbReference type="NCBI Taxonomy" id="2484750"/>
    <lineage>
        <taxon>Bacteria</taxon>
        <taxon>Pseudomonadati</taxon>
        <taxon>Pseudomonadota</taxon>
        <taxon>Alphaproteobacteria</taxon>
        <taxon>Sphingomonadales</taxon>
        <taxon>Sphingomonadaceae</taxon>
        <taxon>Sphingomonas</taxon>
    </lineage>
</organism>
<dbReference type="RefSeq" id="WP_130158799.1">
    <property type="nucleotide sequence ID" value="NZ_SGIS01000022.1"/>
</dbReference>
<dbReference type="Pfam" id="PF04480">
    <property type="entry name" value="DUF559"/>
    <property type="match status" value="1"/>
</dbReference>